<gene>
    <name evidence="2" type="ORF">XOC_1024</name>
</gene>
<dbReference type="AlphaFoldDB" id="G7TF58"/>
<reference evidence="2 3" key="1">
    <citation type="journal article" date="2011" name="J. Bacteriol.">
        <title>Two new complete genome sequences offer insight into host and tissue specificity of plant pathogenic Xanthomonas spp.</title>
        <authorList>
            <person name="Bogdanove A.J."/>
            <person name="Koebnik R."/>
            <person name="Lu H."/>
            <person name="Furutani A."/>
            <person name="Angiuoli S.V."/>
            <person name="Patil P.B."/>
            <person name="Van Sluys M.A."/>
            <person name="Ryan R.P."/>
            <person name="Meyer D.F."/>
            <person name="Han S.W."/>
            <person name="Aparna G."/>
            <person name="Rajaram M."/>
            <person name="Delcher A.L."/>
            <person name="Phillippy A.M."/>
            <person name="Puiu D."/>
            <person name="Schatz M.C."/>
            <person name="Shumway M."/>
            <person name="Sommer D.D."/>
            <person name="Trapnell C."/>
            <person name="Benahmed F."/>
            <person name="Dimitrov G."/>
            <person name="Madupu R."/>
            <person name="Radune D."/>
            <person name="Sullivan S."/>
            <person name="Jha G."/>
            <person name="Ishihara H."/>
            <person name="Lee S.W."/>
            <person name="Pandey A."/>
            <person name="Sharma V."/>
            <person name="Sriariyanun M."/>
            <person name="Szurek B."/>
            <person name="Vera-Cruz C.M."/>
            <person name="Dorman K.S."/>
            <person name="Ronald P.C."/>
            <person name="Verdier V."/>
            <person name="Dow J.M."/>
            <person name="Sonti R.V."/>
            <person name="Tsuge S."/>
            <person name="Brendel V.P."/>
            <person name="Rabinowicz P.D."/>
            <person name="Leach J.E."/>
            <person name="White F.F."/>
            <person name="Salzberg S.L."/>
        </authorList>
    </citation>
    <scope>NUCLEOTIDE SEQUENCE [LARGE SCALE GENOMIC DNA]</scope>
    <source>
        <strain evidence="2 3">BLS256</strain>
    </source>
</reference>
<evidence type="ECO:0000313" key="3">
    <source>
        <dbReference type="Proteomes" id="UP000008851"/>
    </source>
</evidence>
<evidence type="ECO:0000313" key="2">
    <source>
        <dbReference type="EMBL" id="AEQ95226.1"/>
    </source>
</evidence>
<proteinExistence type="predicted"/>
<sequence>MDFGWPNAAFRRPSDWMRRKMRRKQHSHGAEGPRYQGPRGHQR</sequence>
<dbReference type="EMBL" id="CP003057">
    <property type="protein sequence ID" value="AEQ95226.1"/>
    <property type="molecule type" value="Genomic_DNA"/>
</dbReference>
<dbReference type="KEGG" id="xor:XOC_1024"/>
<accession>G7TF58</accession>
<name>G7TF58_XANOB</name>
<feature type="region of interest" description="Disordered" evidence="1">
    <location>
        <begin position="12"/>
        <end position="43"/>
    </location>
</feature>
<dbReference type="HOGENOM" id="CLU_3241488_0_0_6"/>
<protein>
    <submittedName>
        <fullName evidence="2">Uncharacterized protein</fullName>
    </submittedName>
</protein>
<evidence type="ECO:0000256" key="1">
    <source>
        <dbReference type="SAM" id="MobiDB-lite"/>
    </source>
</evidence>
<organism evidence="2 3">
    <name type="scientific">Xanthomonas oryzae pv. oryzicola (strain BLS256)</name>
    <dbReference type="NCBI Taxonomy" id="383407"/>
    <lineage>
        <taxon>Bacteria</taxon>
        <taxon>Pseudomonadati</taxon>
        <taxon>Pseudomonadota</taxon>
        <taxon>Gammaproteobacteria</taxon>
        <taxon>Lysobacterales</taxon>
        <taxon>Lysobacteraceae</taxon>
        <taxon>Xanthomonas</taxon>
    </lineage>
</organism>
<dbReference type="Proteomes" id="UP000008851">
    <property type="component" value="Chromosome"/>
</dbReference>